<feature type="non-terminal residue" evidence="1">
    <location>
        <position position="48"/>
    </location>
</feature>
<dbReference type="Gramene" id="OMP06714">
    <property type="protein sequence ID" value="OMP06714"/>
    <property type="gene ID" value="CCACVL1_01458"/>
</dbReference>
<reference evidence="1 2" key="1">
    <citation type="submission" date="2013-09" db="EMBL/GenBank/DDBJ databases">
        <title>Corchorus capsularis genome sequencing.</title>
        <authorList>
            <person name="Alam M."/>
            <person name="Haque M.S."/>
            <person name="Islam M.S."/>
            <person name="Emdad E.M."/>
            <person name="Islam M.M."/>
            <person name="Ahmed B."/>
            <person name="Halim A."/>
            <person name="Hossen Q.M.M."/>
            <person name="Hossain M.Z."/>
            <person name="Ahmed R."/>
            <person name="Khan M.M."/>
            <person name="Islam R."/>
            <person name="Rashid M.M."/>
            <person name="Khan S.A."/>
            <person name="Rahman M.S."/>
            <person name="Alam M."/>
        </authorList>
    </citation>
    <scope>NUCLEOTIDE SEQUENCE [LARGE SCALE GENOMIC DNA]</scope>
    <source>
        <strain evidence="2">cv. CVL-1</strain>
        <tissue evidence="1">Whole seedling</tissue>
    </source>
</reference>
<sequence>MEKKQEHENKKPNEPHKSIPGVCYWSWLLNVCCFIDVYHFVPSCCNLA</sequence>
<dbReference type="Proteomes" id="UP000188268">
    <property type="component" value="Unassembled WGS sequence"/>
</dbReference>
<name>A0A1R3KI41_COCAP</name>
<keyword evidence="2" id="KW-1185">Reference proteome</keyword>
<proteinExistence type="predicted"/>
<dbReference type="AlphaFoldDB" id="A0A1R3KI41"/>
<evidence type="ECO:0000313" key="1">
    <source>
        <dbReference type="EMBL" id="OMP06714.1"/>
    </source>
</evidence>
<evidence type="ECO:0000313" key="2">
    <source>
        <dbReference type="Proteomes" id="UP000188268"/>
    </source>
</evidence>
<accession>A0A1R3KI41</accession>
<gene>
    <name evidence="1" type="ORF">CCACVL1_01458</name>
</gene>
<organism evidence="1 2">
    <name type="scientific">Corchorus capsularis</name>
    <name type="common">Jute</name>
    <dbReference type="NCBI Taxonomy" id="210143"/>
    <lineage>
        <taxon>Eukaryota</taxon>
        <taxon>Viridiplantae</taxon>
        <taxon>Streptophyta</taxon>
        <taxon>Embryophyta</taxon>
        <taxon>Tracheophyta</taxon>
        <taxon>Spermatophyta</taxon>
        <taxon>Magnoliopsida</taxon>
        <taxon>eudicotyledons</taxon>
        <taxon>Gunneridae</taxon>
        <taxon>Pentapetalae</taxon>
        <taxon>rosids</taxon>
        <taxon>malvids</taxon>
        <taxon>Malvales</taxon>
        <taxon>Malvaceae</taxon>
        <taxon>Grewioideae</taxon>
        <taxon>Apeibeae</taxon>
        <taxon>Corchorus</taxon>
    </lineage>
</organism>
<dbReference type="EMBL" id="AWWV01004813">
    <property type="protein sequence ID" value="OMP06714.1"/>
    <property type="molecule type" value="Genomic_DNA"/>
</dbReference>
<protein>
    <submittedName>
        <fullName evidence="1">Uncharacterized protein</fullName>
    </submittedName>
</protein>
<comment type="caution">
    <text evidence="1">The sequence shown here is derived from an EMBL/GenBank/DDBJ whole genome shotgun (WGS) entry which is preliminary data.</text>
</comment>